<comment type="caution">
    <text evidence="3">The sequence shown here is derived from an EMBL/GenBank/DDBJ whole genome shotgun (WGS) entry which is preliminary data.</text>
</comment>
<dbReference type="CDD" id="cd20071">
    <property type="entry name" value="SET_SMYD"/>
    <property type="match status" value="1"/>
</dbReference>
<dbReference type="PROSITE" id="PS50280">
    <property type="entry name" value="SET"/>
    <property type="match status" value="1"/>
</dbReference>
<feature type="region of interest" description="Disordered" evidence="1">
    <location>
        <begin position="343"/>
        <end position="399"/>
    </location>
</feature>
<evidence type="ECO:0000256" key="1">
    <source>
        <dbReference type="SAM" id="MobiDB-lite"/>
    </source>
</evidence>
<dbReference type="Proteomes" id="UP000236333">
    <property type="component" value="Unassembled WGS sequence"/>
</dbReference>
<accession>A0A2J8A5T0</accession>
<dbReference type="PANTHER" id="PTHR47643:SF2">
    <property type="entry name" value="TPR DOMAIN PROTEIN (AFU_ORTHOLOGUE AFUA_5G12710)"/>
    <property type="match status" value="1"/>
</dbReference>
<keyword evidence="3" id="KW-0489">Methyltransferase</keyword>
<dbReference type="SMART" id="SM00317">
    <property type="entry name" value="SET"/>
    <property type="match status" value="1"/>
</dbReference>
<dbReference type="Gene3D" id="2.170.270.10">
    <property type="entry name" value="SET domain"/>
    <property type="match status" value="1"/>
</dbReference>
<dbReference type="InterPro" id="IPR001214">
    <property type="entry name" value="SET_dom"/>
</dbReference>
<dbReference type="SUPFAM" id="SSF82199">
    <property type="entry name" value="SET domain"/>
    <property type="match status" value="1"/>
</dbReference>
<evidence type="ECO:0000313" key="4">
    <source>
        <dbReference type="Proteomes" id="UP000236333"/>
    </source>
</evidence>
<gene>
    <name evidence="3" type="ORF">TSOC_005635</name>
</gene>
<dbReference type="Pfam" id="PF00856">
    <property type="entry name" value="SET"/>
    <property type="match status" value="1"/>
</dbReference>
<dbReference type="EMBL" id="PGGS01000158">
    <property type="protein sequence ID" value="PNH07857.1"/>
    <property type="molecule type" value="Genomic_DNA"/>
</dbReference>
<protein>
    <submittedName>
        <fullName evidence="3">Histone-lysine N-methyltransferase ASHR1</fullName>
    </submittedName>
</protein>
<feature type="domain" description="SET" evidence="2">
    <location>
        <begin position="9"/>
        <end position="254"/>
    </location>
</feature>
<dbReference type="GO" id="GO:0008168">
    <property type="term" value="F:methyltransferase activity"/>
    <property type="evidence" value="ECO:0007669"/>
    <property type="project" value="UniProtKB-KW"/>
</dbReference>
<dbReference type="InterPro" id="IPR053209">
    <property type="entry name" value="Gramillin-biosynth_MTr"/>
</dbReference>
<dbReference type="GO" id="GO:0032259">
    <property type="term" value="P:methylation"/>
    <property type="evidence" value="ECO:0007669"/>
    <property type="project" value="UniProtKB-KW"/>
</dbReference>
<evidence type="ECO:0000259" key="2">
    <source>
        <dbReference type="PROSITE" id="PS50280"/>
    </source>
</evidence>
<dbReference type="OrthoDB" id="538426at2759"/>
<proteinExistence type="predicted"/>
<feature type="compositionally biased region" description="Acidic residues" evidence="1">
    <location>
        <begin position="380"/>
        <end position="396"/>
    </location>
</feature>
<organism evidence="3 4">
    <name type="scientific">Tetrabaena socialis</name>
    <dbReference type="NCBI Taxonomy" id="47790"/>
    <lineage>
        <taxon>Eukaryota</taxon>
        <taxon>Viridiplantae</taxon>
        <taxon>Chlorophyta</taxon>
        <taxon>core chlorophytes</taxon>
        <taxon>Chlorophyceae</taxon>
        <taxon>CS clade</taxon>
        <taxon>Chlamydomonadales</taxon>
        <taxon>Tetrabaenaceae</taxon>
        <taxon>Tetrabaena</taxon>
    </lineage>
</organism>
<name>A0A2J8A5T0_9CHLO</name>
<sequence length="479" mass="48639">MAAPRAGPVRVELLAGGRGRGLVTTRSVLPGELLLAVAPLALAAEREPAVGTATAAAVVGEAVDGADAKFLELQRQLLARRYTAREAAWLSSLAGLAPPGDDDSSAEAAAAAQDAAVALLPSPPELAGAEAAGEGRQQADGEAEVLLPMPERLRDPDALADVVQANCLEPDGGAEDEAAFWARREAADAAGDGGEGGGASSAGPRVGPVGLWPVASMLNHSCQPNAVAYLVGDTLLVRATRNVGRDSELTISYLPVGGGVYGIDGGGGGGGGTTAATAAAATLLSPLKERQAALEDGWGFVCGCGRCQAEAALDPKLRTLITEITDTVGALREDFEMALAVSDTGAAGEAASDDDEGEEEEAGGATAGAKAGTRAGADGATEEAAGEEEEGEEGEEGGSRLAVVAESTYCSIMPASVPPWRRQRISGQANFLKNYTQRTGLPKERHEKEAMYGPISRGVYAGLLEARSQRAEGDGDEEE</sequence>
<dbReference type="PANTHER" id="PTHR47643">
    <property type="entry name" value="TPR DOMAIN PROTEIN (AFU_ORTHOLOGUE AFUA_5G12710)"/>
    <property type="match status" value="1"/>
</dbReference>
<keyword evidence="3" id="KW-0808">Transferase</keyword>
<reference evidence="3 4" key="1">
    <citation type="journal article" date="2017" name="Mol. Biol. Evol.">
        <title>The 4-celled Tetrabaena socialis nuclear genome reveals the essential components for genetic control of cell number at the origin of multicellularity in the volvocine lineage.</title>
        <authorList>
            <person name="Featherston J."/>
            <person name="Arakaki Y."/>
            <person name="Hanschen E.R."/>
            <person name="Ferris P.J."/>
            <person name="Michod R.E."/>
            <person name="Olson B.J.S.C."/>
            <person name="Nozaki H."/>
            <person name="Durand P.M."/>
        </authorList>
    </citation>
    <scope>NUCLEOTIDE SEQUENCE [LARGE SCALE GENOMIC DNA]</scope>
    <source>
        <strain evidence="3 4">NIES-571</strain>
    </source>
</reference>
<dbReference type="InterPro" id="IPR046341">
    <property type="entry name" value="SET_dom_sf"/>
</dbReference>
<dbReference type="AlphaFoldDB" id="A0A2J8A5T0"/>
<feature type="compositionally biased region" description="Acidic residues" evidence="1">
    <location>
        <begin position="351"/>
        <end position="362"/>
    </location>
</feature>
<feature type="compositionally biased region" description="Low complexity" evidence="1">
    <location>
        <begin position="363"/>
        <end position="379"/>
    </location>
</feature>
<keyword evidence="4" id="KW-1185">Reference proteome</keyword>
<evidence type="ECO:0000313" key="3">
    <source>
        <dbReference type="EMBL" id="PNH07857.1"/>
    </source>
</evidence>